<dbReference type="GO" id="GO:0046583">
    <property type="term" value="F:monoatomic cation efflux transmembrane transporter activity"/>
    <property type="evidence" value="ECO:0007669"/>
    <property type="project" value="TreeGrafter"/>
</dbReference>
<evidence type="ECO:0000256" key="12">
    <source>
        <dbReference type="ARBA" id="ARBA00023285"/>
    </source>
</evidence>
<evidence type="ECO:0000256" key="4">
    <source>
        <dbReference type="ARBA" id="ARBA00022448"/>
    </source>
</evidence>
<dbReference type="GO" id="GO:0032025">
    <property type="term" value="P:response to cobalt ion"/>
    <property type="evidence" value="ECO:0007669"/>
    <property type="project" value="TreeGrafter"/>
</dbReference>
<dbReference type="GO" id="GO:0006824">
    <property type="term" value="P:cobalt ion transport"/>
    <property type="evidence" value="ECO:0007669"/>
    <property type="project" value="UniProtKB-KW"/>
</dbReference>
<dbReference type="PANTHER" id="PTHR40659:SF1">
    <property type="entry name" value="NICKEL_COBALT EFFLUX SYSTEM RCNA"/>
    <property type="match status" value="1"/>
</dbReference>
<dbReference type="Pfam" id="PF03824">
    <property type="entry name" value="NicO"/>
    <property type="match status" value="2"/>
</dbReference>
<evidence type="ECO:0000256" key="11">
    <source>
        <dbReference type="ARBA" id="ARBA00023136"/>
    </source>
</evidence>
<evidence type="ECO:0000256" key="2">
    <source>
        <dbReference type="ARBA" id="ARBA00004651"/>
    </source>
</evidence>
<keyword evidence="4 13" id="KW-0813">Transport</keyword>
<feature type="transmembrane region" description="Helical" evidence="13">
    <location>
        <begin position="115"/>
        <end position="136"/>
    </location>
</feature>
<evidence type="ECO:0000256" key="10">
    <source>
        <dbReference type="ARBA" id="ARBA00023112"/>
    </source>
</evidence>
<keyword evidence="3" id="KW-0171">Cobalt transport</keyword>
<dbReference type="GO" id="GO:0010045">
    <property type="term" value="P:response to nickel cation"/>
    <property type="evidence" value="ECO:0007669"/>
    <property type="project" value="TreeGrafter"/>
</dbReference>
<dbReference type="InterPro" id="IPR011541">
    <property type="entry name" value="Ni/Co_transpt_high_affinity"/>
</dbReference>
<comment type="function">
    <text evidence="1">Efflux system for nickel and cobalt.</text>
</comment>
<feature type="transmembrane region" description="Helical" evidence="13">
    <location>
        <begin position="74"/>
        <end position="94"/>
    </location>
</feature>
<keyword evidence="5" id="KW-1003">Cell membrane</keyword>
<dbReference type="RefSeq" id="WP_230754548.1">
    <property type="nucleotide sequence ID" value="NZ_JAINWA010000001.1"/>
</dbReference>
<dbReference type="AlphaFoldDB" id="A0AAE3EG93"/>
<evidence type="ECO:0000256" key="1">
    <source>
        <dbReference type="ARBA" id="ARBA00002510"/>
    </source>
</evidence>
<feature type="transmembrane region" description="Helical" evidence="13">
    <location>
        <begin position="156"/>
        <end position="174"/>
    </location>
</feature>
<feature type="transmembrane region" description="Helical" evidence="13">
    <location>
        <begin position="221"/>
        <end position="248"/>
    </location>
</feature>
<comment type="caution">
    <text evidence="14">The sequence shown here is derived from an EMBL/GenBank/DDBJ whole genome shotgun (WGS) entry which is preliminary data.</text>
</comment>
<comment type="similarity">
    <text evidence="13">Belongs to the NiCoT transporter (TC 2.A.52) family.</text>
</comment>
<dbReference type="GO" id="GO:0015099">
    <property type="term" value="F:nickel cation transmembrane transporter activity"/>
    <property type="evidence" value="ECO:0007669"/>
    <property type="project" value="UniProtKB-UniRule"/>
</dbReference>
<keyword evidence="15" id="KW-1185">Reference proteome</keyword>
<evidence type="ECO:0000313" key="15">
    <source>
        <dbReference type="Proteomes" id="UP001198163"/>
    </source>
</evidence>
<evidence type="ECO:0000256" key="6">
    <source>
        <dbReference type="ARBA" id="ARBA00022596"/>
    </source>
</evidence>
<accession>A0AAE3EG93</accession>
<sequence>MSGNGSAGKALLAVVLILASVSLPLRANPFTGSGTSPSVRTAPADASLVSRQSEIRSSLAEAFTAYGEEGSWSMLWGILGFSFVYGVLHASGPGHRKTVVFSLYLARKAPPIEPLLTGVFLAVLHGGASIAVMSAFKGVGGAISGKTDALARYLEGGSYSLLVAASLLLLVMSLREFFSIPTEEKRSKAGRMSLGALFASGVYPCPGAILVLVLALTLDRFFLGILSVLSMSLGMSVPIILAGYLAWFGRTGLFLGLKSNTVFLGRISAGIEFLGYLLLFLFSVWMALPFLQGLYNQVLR</sequence>
<comment type="subcellular location">
    <subcellularLocation>
        <location evidence="2 13">Cell membrane</location>
        <topology evidence="2 13">Multi-pass membrane protein</topology>
    </subcellularLocation>
</comment>
<gene>
    <name evidence="14" type="ORF">K7J14_06560</name>
</gene>
<evidence type="ECO:0000313" key="14">
    <source>
        <dbReference type="EMBL" id="MCD1654365.1"/>
    </source>
</evidence>
<keyword evidence="11 13" id="KW-0472">Membrane</keyword>
<reference evidence="14" key="1">
    <citation type="submission" date="2021-08" db="EMBL/GenBank/DDBJ databases">
        <title>Comparative analyses of Brucepasteria parasyntrophica and Teretinema zuelzerae.</title>
        <authorList>
            <person name="Song Y."/>
            <person name="Brune A."/>
        </authorList>
    </citation>
    <scope>NUCLEOTIDE SEQUENCE</scope>
    <source>
        <strain evidence="14">DSM 1903</strain>
    </source>
</reference>
<name>A0AAE3EG93_9SPIR</name>
<keyword evidence="12" id="KW-0170">Cobalt</keyword>
<organism evidence="14 15">
    <name type="scientific">Teretinema zuelzerae</name>
    <dbReference type="NCBI Taxonomy" id="156"/>
    <lineage>
        <taxon>Bacteria</taxon>
        <taxon>Pseudomonadati</taxon>
        <taxon>Spirochaetota</taxon>
        <taxon>Spirochaetia</taxon>
        <taxon>Spirochaetales</taxon>
        <taxon>Treponemataceae</taxon>
        <taxon>Teretinema</taxon>
    </lineage>
</organism>
<feature type="transmembrane region" description="Helical" evidence="13">
    <location>
        <begin position="269"/>
        <end position="291"/>
    </location>
</feature>
<evidence type="ECO:0000256" key="3">
    <source>
        <dbReference type="ARBA" id="ARBA00022426"/>
    </source>
</evidence>
<dbReference type="PANTHER" id="PTHR40659">
    <property type="entry name" value="NICKEL/COBALT EFFLUX SYSTEM RCNA"/>
    <property type="match status" value="1"/>
</dbReference>
<evidence type="ECO:0000256" key="13">
    <source>
        <dbReference type="RuleBase" id="RU362101"/>
    </source>
</evidence>
<proteinExistence type="inferred from homology"/>
<keyword evidence="8 13" id="KW-1133">Transmembrane helix</keyword>
<keyword evidence="9" id="KW-0406">Ion transport</keyword>
<dbReference type="InterPro" id="IPR051224">
    <property type="entry name" value="NiCoT_RcnA"/>
</dbReference>
<evidence type="ECO:0000256" key="9">
    <source>
        <dbReference type="ARBA" id="ARBA00023065"/>
    </source>
</evidence>
<evidence type="ECO:0000256" key="5">
    <source>
        <dbReference type="ARBA" id="ARBA00022475"/>
    </source>
</evidence>
<protein>
    <recommendedName>
        <fullName evidence="13">Nickel/cobalt efflux system</fullName>
    </recommendedName>
</protein>
<evidence type="ECO:0000256" key="7">
    <source>
        <dbReference type="ARBA" id="ARBA00022692"/>
    </source>
</evidence>
<keyword evidence="6" id="KW-0533">Nickel</keyword>
<dbReference type="GO" id="GO:0005886">
    <property type="term" value="C:plasma membrane"/>
    <property type="evidence" value="ECO:0007669"/>
    <property type="project" value="UniProtKB-SubCell"/>
</dbReference>
<keyword evidence="7 13" id="KW-0812">Transmembrane</keyword>
<keyword evidence="10" id="KW-0921">Nickel transport</keyword>
<evidence type="ECO:0000256" key="8">
    <source>
        <dbReference type="ARBA" id="ARBA00022989"/>
    </source>
</evidence>
<dbReference type="EMBL" id="JAINWA010000001">
    <property type="protein sequence ID" value="MCD1654365.1"/>
    <property type="molecule type" value="Genomic_DNA"/>
</dbReference>
<feature type="transmembrane region" description="Helical" evidence="13">
    <location>
        <begin position="194"/>
        <end position="215"/>
    </location>
</feature>
<dbReference type="Proteomes" id="UP001198163">
    <property type="component" value="Unassembled WGS sequence"/>
</dbReference>